<keyword evidence="6 15" id="KW-0732">Signal</keyword>
<dbReference type="Proteomes" id="UP000036426">
    <property type="component" value="Unassembled WGS sequence"/>
</dbReference>
<proteinExistence type="inferred from homology"/>
<dbReference type="InterPro" id="IPR050492">
    <property type="entry name" value="Bact_metal-bind_prot9"/>
</dbReference>
<evidence type="ECO:0000256" key="14">
    <source>
        <dbReference type="SAM" id="MobiDB-lite"/>
    </source>
</evidence>
<feature type="region of interest" description="Disordered" evidence="14">
    <location>
        <begin position="118"/>
        <end position="158"/>
    </location>
</feature>
<name>A0A0J1GJY2_9GAMM</name>
<evidence type="ECO:0000256" key="3">
    <source>
        <dbReference type="ARBA" id="ARBA00015915"/>
    </source>
</evidence>
<keyword evidence="10" id="KW-0406">Ion transport</keyword>
<keyword evidence="11" id="KW-1015">Disulfide bond</keyword>
<evidence type="ECO:0000256" key="8">
    <source>
        <dbReference type="ARBA" id="ARBA00022833"/>
    </source>
</evidence>
<dbReference type="PRINTS" id="PR00691">
    <property type="entry name" value="ADHESINB"/>
</dbReference>
<evidence type="ECO:0000256" key="7">
    <source>
        <dbReference type="ARBA" id="ARBA00022764"/>
    </source>
</evidence>
<dbReference type="InterPro" id="IPR006127">
    <property type="entry name" value="ZnuA-like"/>
</dbReference>
<evidence type="ECO:0000256" key="6">
    <source>
        <dbReference type="ARBA" id="ARBA00022729"/>
    </source>
</evidence>
<comment type="similarity">
    <text evidence="2 13">Belongs to the bacterial solute-binding protein 9 family.</text>
</comment>
<dbReference type="PANTHER" id="PTHR42953:SF3">
    <property type="entry name" value="HIGH-AFFINITY ZINC UPTAKE SYSTEM PROTEIN ZNUA"/>
    <property type="match status" value="1"/>
</dbReference>
<organism evidence="16 17">
    <name type="scientific">Photobacterium aphoticum</name>
    <dbReference type="NCBI Taxonomy" id="754436"/>
    <lineage>
        <taxon>Bacteria</taxon>
        <taxon>Pseudomonadati</taxon>
        <taxon>Pseudomonadota</taxon>
        <taxon>Gammaproteobacteria</taxon>
        <taxon>Vibrionales</taxon>
        <taxon>Vibrionaceae</taxon>
        <taxon>Photobacterium</taxon>
    </lineage>
</organism>
<dbReference type="PRINTS" id="PR00690">
    <property type="entry name" value="ADHESNFAMILY"/>
</dbReference>
<keyword evidence="17" id="KW-1185">Reference proteome</keyword>
<evidence type="ECO:0000256" key="5">
    <source>
        <dbReference type="ARBA" id="ARBA00022723"/>
    </source>
</evidence>
<dbReference type="PATRIC" id="fig|754436.4.peg.2936"/>
<dbReference type="GO" id="GO:0046872">
    <property type="term" value="F:metal ion binding"/>
    <property type="evidence" value="ECO:0007669"/>
    <property type="project" value="UniProtKB-KW"/>
</dbReference>
<evidence type="ECO:0000256" key="4">
    <source>
        <dbReference type="ARBA" id="ARBA00022448"/>
    </source>
</evidence>
<sequence length="322" mass="35374">MRRLLLSCSTLGLLFSTQVQAEALNVVTTVKPLSMIVQALTKDVTTSETLLPAGTSPHDYALRPSDARKLHDADLVIWVGPELESFLTKILDGQSNAMALTAQKGIDFRHYGEANEATHDDHAADTHSEHADHDHAHEHEHHGHDHHGHSHHGIDPHVWLGPESAVQAAKVITDKLVSLDPEYKAQYEANLIAFTKAVKSATAEISASLKPVADHGYFVFHDGYGYFEEAFQLNKLGHFTVEPDRRPGAKTLINIRASLKDAQAQCVFSEPQFTPAVVNSVVRGTDVKVGVLDPMATDIPEGPNGYPQYLRQLGQHFVDCLQ</sequence>
<dbReference type="GO" id="GO:0042597">
    <property type="term" value="C:periplasmic space"/>
    <property type="evidence" value="ECO:0007669"/>
    <property type="project" value="UniProtKB-SubCell"/>
</dbReference>
<dbReference type="InterPro" id="IPR006129">
    <property type="entry name" value="AdhesinB"/>
</dbReference>
<keyword evidence="7" id="KW-0574">Periplasm</keyword>
<evidence type="ECO:0000313" key="16">
    <source>
        <dbReference type="EMBL" id="KLV00068.1"/>
    </source>
</evidence>
<evidence type="ECO:0000256" key="9">
    <source>
        <dbReference type="ARBA" id="ARBA00022906"/>
    </source>
</evidence>
<keyword evidence="4 13" id="KW-0813">Transport</keyword>
<evidence type="ECO:0000256" key="1">
    <source>
        <dbReference type="ARBA" id="ARBA00004418"/>
    </source>
</evidence>
<dbReference type="GO" id="GO:0007155">
    <property type="term" value="P:cell adhesion"/>
    <property type="evidence" value="ECO:0007669"/>
    <property type="project" value="InterPro"/>
</dbReference>
<dbReference type="OrthoDB" id="7346865at2"/>
<evidence type="ECO:0000256" key="2">
    <source>
        <dbReference type="ARBA" id="ARBA00011028"/>
    </source>
</evidence>
<dbReference type="InterPro" id="IPR006128">
    <property type="entry name" value="Lipoprotein_PsaA-like"/>
</dbReference>
<dbReference type="SUPFAM" id="SSF53807">
    <property type="entry name" value="Helical backbone' metal receptor"/>
    <property type="match status" value="1"/>
</dbReference>
<dbReference type="InterPro" id="IPR035520">
    <property type="entry name" value="ZnuA"/>
</dbReference>
<evidence type="ECO:0000313" key="17">
    <source>
        <dbReference type="Proteomes" id="UP000036426"/>
    </source>
</evidence>
<dbReference type="GO" id="GO:0006829">
    <property type="term" value="P:zinc ion transport"/>
    <property type="evidence" value="ECO:0007669"/>
    <property type="project" value="UniProtKB-KW"/>
</dbReference>
<dbReference type="Gene3D" id="3.40.50.1980">
    <property type="entry name" value="Nitrogenase molybdenum iron protein domain"/>
    <property type="match status" value="2"/>
</dbReference>
<evidence type="ECO:0000256" key="12">
    <source>
        <dbReference type="ARBA" id="ARBA00045516"/>
    </source>
</evidence>
<comment type="function">
    <text evidence="12">Part of the ATP-binding cassette (ABC) transport system ZnuABC involved in zinc import. Binds zinc with high affinity and specificity and delivers it to the membrane permease for translocation into the cytoplasm.</text>
</comment>
<dbReference type="Pfam" id="PF01297">
    <property type="entry name" value="ZnuA"/>
    <property type="match status" value="1"/>
</dbReference>
<feature type="chain" id="PRO_5005251663" description="High-affinity zinc uptake system protein ZnuA" evidence="15">
    <location>
        <begin position="22"/>
        <end position="322"/>
    </location>
</feature>
<reference evidence="16 17" key="1">
    <citation type="submission" date="2015-05" db="EMBL/GenBank/DDBJ databases">
        <title>Photobacterium galathea sp. nov.</title>
        <authorList>
            <person name="Machado H."/>
            <person name="Gram L."/>
        </authorList>
    </citation>
    <scope>NUCLEOTIDE SEQUENCE [LARGE SCALE GENOMIC DNA]</scope>
    <source>
        <strain evidence="16 17">DSM 25995</strain>
    </source>
</reference>
<dbReference type="NCBIfam" id="NF007091">
    <property type="entry name" value="PRK09545.1"/>
    <property type="match status" value="1"/>
</dbReference>
<keyword evidence="8" id="KW-0862">Zinc</keyword>
<comment type="subcellular location">
    <subcellularLocation>
        <location evidence="1">Periplasm</location>
    </subcellularLocation>
</comment>
<evidence type="ECO:0000256" key="11">
    <source>
        <dbReference type="ARBA" id="ARBA00023157"/>
    </source>
</evidence>
<comment type="caution">
    <text evidence="16">The sequence shown here is derived from an EMBL/GenBank/DDBJ whole genome shotgun (WGS) entry which is preliminary data.</text>
</comment>
<gene>
    <name evidence="16" type="ORF">ABT58_13825</name>
</gene>
<evidence type="ECO:0000256" key="13">
    <source>
        <dbReference type="RuleBase" id="RU003512"/>
    </source>
</evidence>
<keyword evidence="5" id="KW-0479">Metal-binding</keyword>
<dbReference type="RefSeq" id="WP_047875007.1">
    <property type="nucleotide sequence ID" value="NZ_BMYC01000008.1"/>
</dbReference>
<evidence type="ECO:0000256" key="15">
    <source>
        <dbReference type="SAM" id="SignalP"/>
    </source>
</evidence>
<feature type="signal peptide" evidence="15">
    <location>
        <begin position="1"/>
        <end position="21"/>
    </location>
</feature>
<protein>
    <recommendedName>
        <fullName evidence="3">High-affinity zinc uptake system protein ZnuA</fullName>
    </recommendedName>
</protein>
<dbReference type="PANTHER" id="PTHR42953">
    <property type="entry name" value="HIGH-AFFINITY ZINC UPTAKE SYSTEM PROTEIN ZNUA-RELATED"/>
    <property type="match status" value="1"/>
</dbReference>
<accession>A0A0J1GJY2</accession>
<keyword evidence="9" id="KW-0864">Zinc transport</keyword>
<dbReference type="EMBL" id="LDOV01000025">
    <property type="protein sequence ID" value="KLV00068.1"/>
    <property type="molecule type" value="Genomic_DNA"/>
</dbReference>
<feature type="compositionally biased region" description="Basic and acidic residues" evidence="14">
    <location>
        <begin position="118"/>
        <end position="143"/>
    </location>
</feature>
<dbReference type="CDD" id="cd01019">
    <property type="entry name" value="ZnuA"/>
    <property type="match status" value="1"/>
</dbReference>
<dbReference type="AlphaFoldDB" id="A0A0J1GJY2"/>
<evidence type="ECO:0000256" key="10">
    <source>
        <dbReference type="ARBA" id="ARBA00023065"/>
    </source>
</evidence>